<organism evidence="3 4">
    <name type="scientific">Paenibacillus antibioticophila</name>
    <dbReference type="NCBI Taxonomy" id="1274374"/>
    <lineage>
        <taxon>Bacteria</taxon>
        <taxon>Bacillati</taxon>
        <taxon>Bacillota</taxon>
        <taxon>Bacilli</taxon>
        <taxon>Bacillales</taxon>
        <taxon>Paenibacillaceae</taxon>
        <taxon>Paenibacillus</taxon>
    </lineage>
</organism>
<evidence type="ECO:0000256" key="2">
    <source>
        <dbReference type="SAM" id="Phobius"/>
    </source>
</evidence>
<accession>A0A919XSC7</accession>
<keyword evidence="2" id="KW-1133">Transmembrane helix</keyword>
<feature type="transmembrane region" description="Helical" evidence="2">
    <location>
        <begin position="65"/>
        <end position="85"/>
    </location>
</feature>
<dbReference type="InterPro" id="IPR037185">
    <property type="entry name" value="EmrE-like"/>
</dbReference>
<feature type="transmembrane region" description="Helical" evidence="2">
    <location>
        <begin position="123"/>
        <end position="141"/>
    </location>
</feature>
<keyword evidence="2" id="KW-0812">Transmembrane</keyword>
<evidence type="ECO:0000256" key="1">
    <source>
        <dbReference type="ARBA" id="ARBA00004127"/>
    </source>
</evidence>
<dbReference type="RefSeq" id="WP_044478546.1">
    <property type="nucleotide sequence ID" value="NZ_BORR01000007.1"/>
</dbReference>
<reference evidence="3 4" key="1">
    <citation type="submission" date="2021-03" db="EMBL/GenBank/DDBJ databases">
        <title>Antimicrobial resistance genes in bacteria isolated from Japanese honey, and their potential for conferring macrolide and lincosamide resistance in the American foulbrood pathogen Paenibacillus larvae.</title>
        <authorList>
            <person name="Okamoto M."/>
            <person name="Kumagai M."/>
            <person name="Kanamori H."/>
            <person name="Takamatsu D."/>
        </authorList>
    </citation>
    <scope>NUCLEOTIDE SEQUENCE [LARGE SCALE GENOMIC DNA]</scope>
    <source>
        <strain evidence="3 4">J41TS12</strain>
    </source>
</reference>
<feature type="transmembrane region" description="Helical" evidence="2">
    <location>
        <begin position="97"/>
        <end position="116"/>
    </location>
</feature>
<comment type="caution">
    <text evidence="3">The sequence shown here is derived from an EMBL/GenBank/DDBJ whole genome shotgun (WGS) entry which is preliminary data.</text>
</comment>
<dbReference type="Pfam" id="PF04657">
    <property type="entry name" value="DMT_YdcZ"/>
    <property type="match status" value="1"/>
</dbReference>
<dbReference type="OrthoDB" id="9789346at2"/>
<proteinExistence type="predicted"/>
<name>A0A919XSC7_9BACL</name>
<dbReference type="GO" id="GO:0005886">
    <property type="term" value="C:plasma membrane"/>
    <property type="evidence" value="ECO:0007669"/>
    <property type="project" value="TreeGrafter"/>
</dbReference>
<comment type="subcellular location">
    <subcellularLocation>
        <location evidence="1">Endomembrane system</location>
        <topology evidence="1">Multi-pass membrane protein</topology>
    </subcellularLocation>
</comment>
<dbReference type="EMBL" id="BORR01000007">
    <property type="protein sequence ID" value="GIO37516.1"/>
    <property type="molecule type" value="Genomic_DNA"/>
</dbReference>
<keyword evidence="4" id="KW-1185">Reference proteome</keyword>
<feature type="transmembrane region" description="Helical" evidence="2">
    <location>
        <begin position="32"/>
        <end position="53"/>
    </location>
</feature>
<dbReference type="Proteomes" id="UP000681162">
    <property type="component" value="Unassembled WGS sequence"/>
</dbReference>
<evidence type="ECO:0000313" key="3">
    <source>
        <dbReference type="EMBL" id="GIO37516.1"/>
    </source>
</evidence>
<dbReference type="AlphaFoldDB" id="A0A919XSC7"/>
<dbReference type="PANTHER" id="PTHR34821:SF3">
    <property type="entry name" value="MEMBRANE PROTEIN"/>
    <property type="match status" value="1"/>
</dbReference>
<dbReference type="InterPro" id="IPR006750">
    <property type="entry name" value="YdcZ"/>
</dbReference>
<sequence length="142" mass="15283">MRGILFAILGGAFITFQGVANARISQDLGTWQAAALTQCTGFVVALLVLLAFKDGHPRQFKRVKPLYLAGGSFAAIVIFSNVKAIELVGVTFSTSSVLIAQLLVTFLIDSFGWFGLAKQQMKLPQFIGIGMMIAGVVVMGWR</sequence>
<protein>
    <submittedName>
        <fullName evidence="3">Membrane protein</fullName>
    </submittedName>
</protein>
<dbReference type="SUPFAM" id="SSF103481">
    <property type="entry name" value="Multidrug resistance efflux transporter EmrE"/>
    <property type="match status" value="1"/>
</dbReference>
<keyword evidence="2" id="KW-0472">Membrane</keyword>
<evidence type="ECO:0000313" key="4">
    <source>
        <dbReference type="Proteomes" id="UP000681162"/>
    </source>
</evidence>
<dbReference type="PANTHER" id="PTHR34821">
    <property type="entry name" value="INNER MEMBRANE PROTEIN YDCZ"/>
    <property type="match status" value="1"/>
</dbReference>
<gene>
    <name evidence="3" type="ORF">J41TS12_23770</name>
</gene>